<gene>
    <name evidence="9" type="ORF">P353_13745</name>
</gene>
<dbReference type="Pfam" id="PF00441">
    <property type="entry name" value="Acyl-CoA_dh_1"/>
    <property type="match status" value="1"/>
</dbReference>
<dbReference type="SUPFAM" id="SSF56645">
    <property type="entry name" value="Acyl-CoA dehydrogenase NM domain-like"/>
    <property type="match status" value="1"/>
</dbReference>
<evidence type="ECO:0000256" key="1">
    <source>
        <dbReference type="ARBA" id="ARBA00001974"/>
    </source>
</evidence>
<dbReference type="PANTHER" id="PTHR43884">
    <property type="entry name" value="ACYL-COA DEHYDROGENASE"/>
    <property type="match status" value="1"/>
</dbReference>
<dbReference type="SUPFAM" id="SSF47203">
    <property type="entry name" value="Acyl-CoA dehydrogenase C-terminal domain-like"/>
    <property type="match status" value="1"/>
</dbReference>
<sequence length="370" mass="39949">MSDTQQQEQQMIADSVRRWATQTSSPAQREASAAHNDGCPPERWGEIAEMGWLAFPIPAEDEGLGGSLEDLCVLAEELGRALLIEPFVANAIVASHLMVQTAEGALRSQWLGDLASGQKRMAFAMWEPQCEGLVMPANATAQQIPDGFSISGAKGLSPGLSGADALLLVARIADDDYGLFFVNADAAGLTLGNQRLYDGRHAASLQLEKSPATLLRKAPWAQMQVLVQSAIDRGIIAHCAETAGAASVALATTIEYVKTRKQFGRSISSNQVVQHRLVDLYVEVQELKALWRYVANEPSPGNVSALAIRCIDVARHVWEETLQLHGAIGMTEEYELGEYLRRLALATSLYGGAAVHHERLAALSFKAGYA</sequence>
<dbReference type="Pfam" id="PF02771">
    <property type="entry name" value="Acyl-CoA_dh_N"/>
    <property type="match status" value="1"/>
</dbReference>
<comment type="cofactor">
    <cofactor evidence="1">
        <name>FAD</name>
        <dbReference type="ChEBI" id="CHEBI:57692"/>
    </cofactor>
</comment>
<evidence type="ECO:0000313" key="9">
    <source>
        <dbReference type="EMBL" id="KGH29745.1"/>
    </source>
</evidence>
<evidence type="ECO:0000256" key="5">
    <source>
        <dbReference type="ARBA" id="ARBA00023002"/>
    </source>
</evidence>
<dbReference type="InterPro" id="IPR036250">
    <property type="entry name" value="AcylCo_DH-like_C"/>
</dbReference>
<evidence type="ECO:0008006" key="11">
    <source>
        <dbReference type="Google" id="ProtNLM"/>
    </source>
</evidence>
<feature type="region of interest" description="Disordered" evidence="6">
    <location>
        <begin position="1"/>
        <end position="41"/>
    </location>
</feature>
<dbReference type="InterPro" id="IPR009100">
    <property type="entry name" value="AcylCoA_DH/oxidase_NM_dom_sf"/>
</dbReference>
<dbReference type="Gene3D" id="2.40.110.10">
    <property type="entry name" value="Butyryl-CoA Dehydrogenase, subunit A, domain 2"/>
    <property type="match status" value="1"/>
</dbReference>
<proteinExistence type="inferred from homology"/>
<dbReference type="InterPro" id="IPR037069">
    <property type="entry name" value="AcylCoA_DH/ox_N_sf"/>
</dbReference>
<dbReference type="AlphaFoldDB" id="A0A096GX39"/>
<evidence type="ECO:0000259" key="8">
    <source>
        <dbReference type="Pfam" id="PF02771"/>
    </source>
</evidence>
<keyword evidence="3" id="KW-0285">Flavoprotein</keyword>
<evidence type="ECO:0000256" key="2">
    <source>
        <dbReference type="ARBA" id="ARBA00009347"/>
    </source>
</evidence>
<evidence type="ECO:0000259" key="7">
    <source>
        <dbReference type="Pfam" id="PF00441"/>
    </source>
</evidence>
<dbReference type="RefSeq" id="WP_034369902.1">
    <property type="nucleotide sequence ID" value="NZ_AWOR01000046.1"/>
</dbReference>
<dbReference type="PANTHER" id="PTHR43884:SF20">
    <property type="entry name" value="ACYL-COA DEHYDROGENASE FADE28"/>
    <property type="match status" value="1"/>
</dbReference>
<dbReference type="GO" id="GO:0003995">
    <property type="term" value="F:acyl-CoA dehydrogenase activity"/>
    <property type="evidence" value="ECO:0007669"/>
    <property type="project" value="TreeGrafter"/>
</dbReference>
<keyword evidence="4" id="KW-0274">FAD</keyword>
<dbReference type="CDD" id="cd00567">
    <property type="entry name" value="ACAD"/>
    <property type="match status" value="1"/>
</dbReference>
<comment type="caution">
    <text evidence="9">The sequence shown here is derived from an EMBL/GenBank/DDBJ whole genome shotgun (WGS) entry which is preliminary data.</text>
</comment>
<reference evidence="9 10" key="1">
    <citation type="submission" date="2013-09" db="EMBL/GenBank/DDBJ databases">
        <title>High correlation between genotypes and phenotypes of environmental bacteria Comamonas testosteroni strains.</title>
        <authorList>
            <person name="Liu L."/>
            <person name="Zhu W."/>
            <person name="Xia X."/>
            <person name="Xu B."/>
            <person name="Luo M."/>
            <person name="Wang G."/>
        </authorList>
    </citation>
    <scope>NUCLEOTIDE SEQUENCE [LARGE SCALE GENOMIC DNA]</scope>
    <source>
        <strain evidence="9 10">JL40</strain>
    </source>
</reference>
<dbReference type="InterPro" id="IPR009075">
    <property type="entry name" value="AcylCo_DH/oxidase_C"/>
</dbReference>
<dbReference type="InterPro" id="IPR013786">
    <property type="entry name" value="AcylCoA_DH/ox_N"/>
</dbReference>
<accession>A0A096GX39</accession>
<evidence type="ECO:0000256" key="6">
    <source>
        <dbReference type="SAM" id="MobiDB-lite"/>
    </source>
</evidence>
<comment type="similarity">
    <text evidence="2">Belongs to the acyl-CoA dehydrogenase family.</text>
</comment>
<name>A0A096GX39_COMTE</name>
<keyword evidence="5" id="KW-0560">Oxidoreductase</keyword>
<protein>
    <recommendedName>
        <fullName evidence="11">Acyl-CoA dehydrogenase</fullName>
    </recommendedName>
</protein>
<feature type="compositionally biased region" description="Polar residues" evidence="6">
    <location>
        <begin position="1"/>
        <end position="12"/>
    </location>
</feature>
<dbReference type="GO" id="GO:0050660">
    <property type="term" value="F:flavin adenine dinucleotide binding"/>
    <property type="evidence" value="ECO:0007669"/>
    <property type="project" value="InterPro"/>
</dbReference>
<evidence type="ECO:0000256" key="3">
    <source>
        <dbReference type="ARBA" id="ARBA00022630"/>
    </source>
</evidence>
<evidence type="ECO:0000256" key="4">
    <source>
        <dbReference type="ARBA" id="ARBA00022827"/>
    </source>
</evidence>
<dbReference type="Gene3D" id="1.20.140.10">
    <property type="entry name" value="Butyryl-CoA Dehydrogenase, subunit A, domain 3"/>
    <property type="match status" value="1"/>
</dbReference>
<feature type="domain" description="Acyl-CoA dehydrogenase/oxidase N-terminal" evidence="8">
    <location>
        <begin position="7"/>
        <end position="118"/>
    </location>
</feature>
<dbReference type="InterPro" id="IPR046373">
    <property type="entry name" value="Acyl-CoA_Oxase/DH_mid-dom_sf"/>
</dbReference>
<dbReference type="EMBL" id="AWOR01000046">
    <property type="protein sequence ID" value="KGH29745.1"/>
    <property type="molecule type" value="Genomic_DNA"/>
</dbReference>
<dbReference type="Gene3D" id="1.10.540.10">
    <property type="entry name" value="Acyl-CoA dehydrogenase/oxidase, N-terminal domain"/>
    <property type="match status" value="1"/>
</dbReference>
<organism evidence="9 10">
    <name type="scientific">Comamonas testosteroni</name>
    <name type="common">Pseudomonas testosteroni</name>
    <dbReference type="NCBI Taxonomy" id="285"/>
    <lineage>
        <taxon>Bacteria</taxon>
        <taxon>Pseudomonadati</taxon>
        <taxon>Pseudomonadota</taxon>
        <taxon>Betaproteobacteria</taxon>
        <taxon>Burkholderiales</taxon>
        <taxon>Comamonadaceae</taxon>
        <taxon>Comamonas</taxon>
    </lineage>
</organism>
<evidence type="ECO:0000313" key="10">
    <source>
        <dbReference type="Proteomes" id="UP000029553"/>
    </source>
</evidence>
<dbReference type="Proteomes" id="UP000029553">
    <property type="component" value="Unassembled WGS sequence"/>
</dbReference>
<feature type="domain" description="Acyl-CoA dehydrogenase/oxidase C-terminal" evidence="7">
    <location>
        <begin position="227"/>
        <end position="361"/>
    </location>
</feature>